<proteinExistence type="predicted"/>
<name>A0ABM3GQN6_NEOLC</name>
<reference evidence="3" key="1">
    <citation type="submission" date="2025-08" db="UniProtKB">
        <authorList>
            <consortium name="RefSeq"/>
        </authorList>
    </citation>
    <scope>IDENTIFICATION</scope>
    <source>
        <tissue evidence="3">Thorax and Abdomen</tissue>
    </source>
</reference>
<gene>
    <name evidence="3" type="primary">LOC124296592</name>
</gene>
<organism evidence="2 3">
    <name type="scientific">Neodiprion lecontei</name>
    <name type="common">Redheaded pine sawfly</name>
    <dbReference type="NCBI Taxonomy" id="441921"/>
    <lineage>
        <taxon>Eukaryota</taxon>
        <taxon>Metazoa</taxon>
        <taxon>Ecdysozoa</taxon>
        <taxon>Arthropoda</taxon>
        <taxon>Hexapoda</taxon>
        <taxon>Insecta</taxon>
        <taxon>Pterygota</taxon>
        <taxon>Neoptera</taxon>
        <taxon>Endopterygota</taxon>
        <taxon>Hymenoptera</taxon>
        <taxon>Tenthredinoidea</taxon>
        <taxon>Diprionidae</taxon>
        <taxon>Diprioninae</taxon>
        <taxon>Neodiprion</taxon>
    </lineage>
</organism>
<protein>
    <submittedName>
        <fullName evidence="3">Uncharacterized protein LOC124296592</fullName>
    </submittedName>
</protein>
<evidence type="ECO:0000256" key="1">
    <source>
        <dbReference type="SAM" id="MobiDB-lite"/>
    </source>
</evidence>
<feature type="region of interest" description="Disordered" evidence="1">
    <location>
        <begin position="184"/>
        <end position="211"/>
    </location>
</feature>
<sequence>MENKKYLIGDIKENLVGRKLPTNGEVLSAFLYQHCIHKLTLKKSASGTIKKVEEKWLQAGLPTCKNSHAVQKVLQLFNEWLKLKKSRYRKKSTTQKKKETMLKEKFVKLFDIARLDPKQKLDDTKKLFLESQRSNKRYGFIDTSASNEEIHQVAMDIDVDGINQPTTSSPVQDGSIISRFQSTIGTGTTSGSQQSEMFSDFEPPSSQPNPPPKIDIMTPELVSALDRANVTSRNATFILAPAYQSIGIDIETLNLSYSTIRRARLRFRQAIAEHLKEKFKTEDRYTVHWDGKILTDLTGSESVDRIAIILSTSNVNQLLGVPKIFDGTAENHAVAILNTLEDWKVTPYIKAMCFDTPAVNTGILNGTAALIERKLNRKLIWLPCRHHIFEIILKGVFEVFWPTTSGPSVPIFGRFKNWWSKADHLKYQSGMKDEFVANALNTDRLEIINLIDNFLTVTQPRNDYKELLELSLIFLDGLPENEISFKCPGTMHHARWMNKAIYSLKIFIFRDQFSLSKREINTVIDYNIPGYNWEFVNNVLSAKGHHANSKVIRVIEILTSHFNLLGLRPFNSISNSFGHILDLVFPNISDLTAEACESPLVKLDKFHALLDISVMTDALPAGTHNQSRDRSIFKHDYDNFVGKTEIYIAFNVKDFWSFLNSKRKDNGMPVFMSLSSELATDGPGIVKLFAQDFSKNYDYGSSIVQLSKFDVPRHAFLGAMSITFAELTKALKSIDSTYHHGEMQFARQIVQLRDLELRCLPKILLASHIAPLTARQNIVYVIVRWSEGREFYANIPSPISRHPVAMQEAPYRFRGPTYGSEDSATITVSEF</sequence>
<feature type="compositionally biased region" description="Low complexity" evidence="1">
    <location>
        <begin position="184"/>
        <end position="195"/>
    </location>
</feature>
<evidence type="ECO:0000313" key="3">
    <source>
        <dbReference type="RefSeq" id="XP_046602582.1"/>
    </source>
</evidence>
<keyword evidence="2" id="KW-1185">Reference proteome</keyword>
<dbReference type="Proteomes" id="UP000829291">
    <property type="component" value="Chromosome 1"/>
</dbReference>
<accession>A0ABM3GQN6</accession>
<dbReference type="RefSeq" id="XP_046602582.1">
    <property type="nucleotide sequence ID" value="XM_046746626.1"/>
</dbReference>
<dbReference type="GeneID" id="124296592"/>
<evidence type="ECO:0000313" key="2">
    <source>
        <dbReference type="Proteomes" id="UP000829291"/>
    </source>
</evidence>